<sequence length="180" mass="19790">MIIYKLVMLVIVQYRVRVANELGAGKGKAAKFAATVSVVTSIVIGLFFFLLVIIFHDKYAFIFSSSDLVIDAVNKLSILLAFTILLNSVQPVLSGVAIGSGWQSFVAYINIGCYYIIGFPLGIMMGWVFDLGVMGIWAGMIGGTAVQTLILSIITIRCDWEKEAQKARMHVQRWSGSNQE</sequence>
<dbReference type="GO" id="GO:0008641">
    <property type="term" value="F:ubiquitin-like modifier activating enzyme activity"/>
    <property type="evidence" value="ECO:0007669"/>
    <property type="project" value="InterPro"/>
</dbReference>
<reference evidence="3 4" key="1">
    <citation type="submission" date="2020-04" db="EMBL/GenBank/DDBJ databases">
        <title>Plant Genome Project.</title>
        <authorList>
            <person name="Zhang R.-G."/>
        </authorList>
    </citation>
    <scope>NUCLEOTIDE SEQUENCE [LARGE SCALE GENOMIC DNA]</scope>
    <source>
        <strain evidence="3">YNK0</strain>
        <tissue evidence="3">Leaf</tissue>
    </source>
</reference>
<protein>
    <submittedName>
        <fullName evidence="3">Uncharacterized protein</fullName>
    </submittedName>
</protein>
<feature type="transmembrane region" description="Helical" evidence="2">
    <location>
        <begin position="105"/>
        <end position="129"/>
    </location>
</feature>
<keyword evidence="2" id="KW-0472">Membrane</keyword>
<dbReference type="OrthoDB" id="2126698at2759"/>
<dbReference type="GO" id="GO:0016020">
    <property type="term" value="C:membrane"/>
    <property type="evidence" value="ECO:0007669"/>
    <property type="project" value="InterPro"/>
</dbReference>
<dbReference type="GO" id="GO:0042910">
    <property type="term" value="F:xenobiotic transmembrane transporter activity"/>
    <property type="evidence" value="ECO:0007669"/>
    <property type="project" value="InterPro"/>
</dbReference>
<keyword evidence="2" id="KW-0812">Transmembrane</keyword>
<evidence type="ECO:0000313" key="4">
    <source>
        <dbReference type="Proteomes" id="UP000655225"/>
    </source>
</evidence>
<accession>A0A835DJS2</accession>
<gene>
    <name evidence="3" type="ORF">HHK36_008146</name>
</gene>
<dbReference type="InterPro" id="IPR035985">
    <property type="entry name" value="Ubiquitin-activating_enz"/>
</dbReference>
<dbReference type="EMBL" id="JABCRI010000005">
    <property type="protein sequence ID" value="KAF8406066.1"/>
    <property type="molecule type" value="Genomic_DNA"/>
</dbReference>
<comment type="similarity">
    <text evidence="1">Belongs to the multi antimicrobial extrusion (MATE) (TC 2.A.66.1) family.</text>
</comment>
<organism evidence="3 4">
    <name type="scientific">Tetracentron sinense</name>
    <name type="common">Spur-leaf</name>
    <dbReference type="NCBI Taxonomy" id="13715"/>
    <lineage>
        <taxon>Eukaryota</taxon>
        <taxon>Viridiplantae</taxon>
        <taxon>Streptophyta</taxon>
        <taxon>Embryophyta</taxon>
        <taxon>Tracheophyta</taxon>
        <taxon>Spermatophyta</taxon>
        <taxon>Magnoliopsida</taxon>
        <taxon>Trochodendrales</taxon>
        <taxon>Trochodendraceae</taxon>
        <taxon>Tetracentron</taxon>
    </lineage>
</organism>
<proteinExistence type="inferred from homology"/>
<dbReference type="Pfam" id="PF01554">
    <property type="entry name" value="MatE"/>
    <property type="match status" value="1"/>
</dbReference>
<comment type="caution">
    <text evidence="3">The sequence shown here is derived from an EMBL/GenBank/DDBJ whole genome shotgun (WGS) entry which is preliminary data.</text>
</comment>
<dbReference type="GO" id="GO:0015297">
    <property type="term" value="F:antiporter activity"/>
    <property type="evidence" value="ECO:0007669"/>
    <property type="project" value="InterPro"/>
</dbReference>
<dbReference type="PANTHER" id="PTHR11206">
    <property type="entry name" value="MULTIDRUG RESISTANCE PROTEIN"/>
    <property type="match status" value="1"/>
</dbReference>
<feature type="transmembrane region" description="Helical" evidence="2">
    <location>
        <begin position="76"/>
        <end position="98"/>
    </location>
</feature>
<feature type="transmembrane region" description="Helical" evidence="2">
    <location>
        <begin position="135"/>
        <end position="156"/>
    </location>
</feature>
<dbReference type="OMA" id="KVISWAN"/>
<name>A0A835DJS2_TETSI</name>
<evidence type="ECO:0000313" key="3">
    <source>
        <dbReference type="EMBL" id="KAF8406066.1"/>
    </source>
</evidence>
<evidence type="ECO:0000256" key="2">
    <source>
        <dbReference type="SAM" id="Phobius"/>
    </source>
</evidence>
<evidence type="ECO:0000256" key="1">
    <source>
        <dbReference type="ARBA" id="ARBA00010199"/>
    </source>
</evidence>
<keyword evidence="2" id="KW-1133">Transmembrane helix</keyword>
<dbReference type="InterPro" id="IPR002528">
    <property type="entry name" value="MATE_fam"/>
</dbReference>
<dbReference type="SUPFAM" id="SSF69572">
    <property type="entry name" value="Activating enzymes of the ubiquitin-like proteins"/>
    <property type="match status" value="1"/>
</dbReference>
<dbReference type="Proteomes" id="UP000655225">
    <property type="component" value="Unassembled WGS sequence"/>
</dbReference>
<keyword evidence="4" id="KW-1185">Reference proteome</keyword>
<feature type="transmembrane region" description="Helical" evidence="2">
    <location>
        <begin position="32"/>
        <end position="56"/>
    </location>
</feature>
<dbReference type="AlphaFoldDB" id="A0A835DJS2"/>